<evidence type="ECO:0000256" key="2">
    <source>
        <dbReference type="SAM" id="SignalP"/>
    </source>
</evidence>
<evidence type="ECO:0000313" key="3">
    <source>
        <dbReference type="EMBL" id="KAH0597994.1"/>
    </source>
</evidence>
<evidence type="ECO:0000313" key="4">
    <source>
        <dbReference type="Proteomes" id="UP000764110"/>
    </source>
</evidence>
<sequence>MKAFVWLVLATTAIAQGMPNGQHGSNQDMEKRSGYLKGLGSRVGLKSGGSDSQYGVNQVKDDTSRGFWTIVGPDGVVNTANAHMLPAASPTGRRKAVDTSSNGRQDGQQHSSKGQQKGQRPKQPGMEQQHRNRTQSNSQRPEPKFEGIQITFVTVTVRPTVSKGPVKAGTKSPKTVTTTVTVAGGLISIQPQNPQNSSRKSNTGEKPTPDAGGNGVKTVPIDKTALPTTTYSLNPPKPPPPAPPKPESSSSLPPVPAPVTLPKPPQPAAPKPDAQKEGGTSPSSTSSSAPSSSSSDSQAPPPTAPLDSVVAPVATSPLGVVAPAQPSVNLSGLTLNSIVDLGNLPKQAGNAPAPATVAI</sequence>
<feature type="compositionally biased region" description="Pro residues" evidence="1">
    <location>
        <begin position="235"/>
        <end position="246"/>
    </location>
</feature>
<feature type="compositionally biased region" description="Pro residues" evidence="1">
    <location>
        <begin position="253"/>
        <end position="270"/>
    </location>
</feature>
<feature type="compositionally biased region" description="Low complexity" evidence="1">
    <location>
        <begin position="280"/>
        <end position="298"/>
    </location>
</feature>
<keyword evidence="2" id="KW-0732">Signal</keyword>
<keyword evidence="4" id="KW-1185">Reference proteome</keyword>
<accession>A0A9P8S959</accession>
<feature type="region of interest" description="Disordered" evidence="1">
    <location>
        <begin position="85"/>
        <end position="147"/>
    </location>
</feature>
<feature type="chain" id="PRO_5040345940" evidence="2">
    <location>
        <begin position="16"/>
        <end position="359"/>
    </location>
</feature>
<feature type="compositionally biased region" description="Polar residues" evidence="1">
    <location>
        <begin position="189"/>
        <end position="205"/>
    </location>
</feature>
<feature type="signal peptide" evidence="2">
    <location>
        <begin position="1"/>
        <end position="15"/>
    </location>
</feature>
<dbReference type="AlphaFoldDB" id="A0A9P8S959"/>
<dbReference type="Proteomes" id="UP000764110">
    <property type="component" value="Unassembled WGS sequence"/>
</dbReference>
<organism evidence="3 4">
    <name type="scientific">Metarhizium humberi</name>
    <dbReference type="NCBI Taxonomy" id="2596975"/>
    <lineage>
        <taxon>Eukaryota</taxon>
        <taxon>Fungi</taxon>
        <taxon>Dikarya</taxon>
        <taxon>Ascomycota</taxon>
        <taxon>Pezizomycotina</taxon>
        <taxon>Sordariomycetes</taxon>
        <taxon>Hypocreomycetidae</taxon>
        <taxon>Hypocreales</taxon>
        <taxon>Clavicipitaceae</taxon>
        <taxon>Metarhizium</taxon>
    </lineage>
</organism>
<gene>
    <name evidence="3" type="ORF">MHUMG1_04366</name>
</gene>
<feature type="region of interest" description="Disordered" evidence="1">
    <location>
        <begin position="39"/>
        <end position="58"/>
    </location>
</feature>
<comment type="caution">
    <text evidence="3">The sequence shown here is derived from an EMBL/GenBank/DDBJ whole genome shotgun (WGS) entry which is preliminary data.</text>
</comment>
<name>A0A9P8S959_9HYPO</name>
<feature type="region of interest" description="Disordered" evidence="1">
    <location>
        <begin position="185"/>
        <end position="310"/>
    </location>
</feature>
<reference evidence="3 4" key="1">
    <citation type="submission" date="2020-07" db="EMBL/GenBank/DDBJ databases">
        <title>Metarhizium humberi genome.</title>
        <authorList>
            <person name="Lysoe E."/>
        </authorList>
    </citation>
    <scope>NUCLEOTIDE SEQUENCE [LARGE SCALE GENOMIC DNA]</scope>
    <source>
        <strain evidence="3 4">ESALQ1638</strain>
    </source>
</reference>
<dbReference type="EMBL" id="JACEFI010000006">
    <property type="protein sequence ID" value="KAH0597994.1"/>
    <property type="molecule type" value="Genomic_DNA"/>
</dbReference>
<feature type="compositionally biased region" description="Low complexity" evidence="1">
    <location>
        <begin position="105"/>
        <end position="125"/>
    </location>
</feature>
<evidence type="ECO:0000256" key="1">
    <source>
        <dbReference type="SAM" id="MobiDB-lite"/>
    </source>
</evidence>
<protein>
    <submittedName>
        <fullName evidence="3">Uncharacterized protein</fullName>
    </submittedName>
</protein>
<proteinExistence type="predicted"/>